<dbReference type="SUPFAM" id="SSF52266">
    <property type="entry name" value="SGNH hydrolase"/>
    <property type="match status" value="1"/>
</dbReference>
<feature type="signal peptide" evidence="3">
    <location>
        <begin position="1"/>
        <end position="26"/>
    </location>
</feature>
<feature type="chain" id="PRO_5041907609" evidence="3">
    <location>
        <begin position="27"/>
        <end position="365"/>
    </location>
</feature>
<accession>A0AAE1JHC0</accession>
<dbReference type="GO" id="GO:0016298">
    <property type="term" value="F:lipase activity"/>
    <property type="evidence" value="ECO:0007669"/>
    <property type="project" value="TreeGrafter"/>
</dbReference>
<gene>
    <name evidence="4" type="ORF">QN277_022235</name>
</gene>
<protein>
    <submittedName>
        <fullName evidence="4">Uncharacterized protein</fullName>
    </submittedName>
</protein>
<evidence type="ECO:0000256" key="1">
    <source>
        <dbReference type="ARBA" id="ARBA00008668"/>
    </source>
</evidence>
<organism evidence="4 5">
    <name type="scientific">Acacia crassicarpa</name>
    <name type="common">northern wattle</name>
    <dbReference type="NCBI Taxonomy" id="499986"/>
    <lineage>
        <taxon>Eukaryota</taxon>
        <taxon>Viridiplantae</taxon>
        <taxon>Streptophyta</taxon>
        <taxon>Embryophyta</taxon>
        <taxon>Tracheophyta</taxon>
        <taxon>Spermatophyta</taxon>
        <taxon>Magnoliopsida</taxon>
        <taxon>eudicotyledons</taxon>
        <taxon>Gunneridae</taxon>
        <taxon>Pentapetalae</taxon>
        <taxon>rosids</taxon>
        <taxon>fabids</taxon>
        <taxon>Fabales</taxon>
        <taxon>Fabaceae</taxon>
        <taxon>Caesalpinioideae</taxon>
        <taxon>mimosoid clade</taxon>
        <taxon>Acacieae</taxon>
        <taxon>Acacia</taxon>
    </lineage>
</organism>
<dbReference type="Proteomes" id="UP001293593">
    <property type="component" value="Unassembled WGS sequence"/>
</dbReference>
<dbReference type="PANTHER" id="PTHR45966:SF1">
    <property type="entry name" value="GDSL ESTERASE_LIPASE 1-RELATED"/>
    <property type="match status" value="1"/>
</dbReference>
<sequence>MARLVCHPMISFFFFLSTVLYTLCYADSSSPCLQQNQTPLFIFGDSLSDPGNNNYLNSSTSSLKANFSPYGMTFFKYPTGRFSDGRIVPDFIAEYAEIPLIPPYLQPGYHRFTDGANFASGGAGVLLETGQGSVVPLKTQMEYFKNVEKQLRKKLGDAEGRALVSRAVYLMNIGSNDYIFAFATNSSLIKLHPEQFVRMVIGNLTATIKDIHEKGGRKFWVPNLALLQSNELAKLHNQGLLKMLQKLETQLEGFKYSTTDFYSFLLDVINFPSRYGLKEGKKACCGRSPFEGNKQGTNFEVCEDPSDYVFFDGVHPTEAVNEKFASIVWNGSHRQTWPYNLKELFESRGSIHQSSSTPCRFYGNH</sequence>
<dbReference type="InterPro" id="IPR044552">
    <property type="entry name" value="GLIP1-5/GLL25"/>
</dbReference>
<evidence type="ECO:0000313" key="5">
    <source>
        <dbReference type="Proteomes" id="UP001293593"/>
    </source>
</evidence>
<keyword evidence="2 3" id="KW-0732">Signal</keyword>
<comment type="caution">
    <text evidence="4">The sequence shown here is derived from an EMBL/GenBank/DDBJ whole genome shotgun (WGS) entry which is preliminary data.</text>
</comment>
<dbReference type="CDD" id="cd01837">
    <property type="entry name" value="SGNH_plant_lipase_like"/>
    <property type="match status" value="1"/>
</dbReference>
<reference evidence="4" key="1">
    <citation type="submission" date="2023-10" db="EMBL/GenBank/DDBJ databases">
        <title>Chromosome-level genome of the transformable northern wattle, Acacia crassicarpa.</title>
        <authorList>
            <person name="Massaro I."/>
            <person name="Sinha N.R."/>
            <person name="Poethig S."/>
            <person name="Leichty A.R."/>
        </authorList>
    </citation>
    <scope>NUCLEOTIDE SEQUENCE</scope>
    <source>
        <strain evidence="4">Acra3RX</strain>
        <tissue evidence="4">Leaf</tissue>
    </source>
</reference>
<evidence type="ECO:0000256" key="2">
    <source>
        <dbReference type="ARBA" id="ARBA00022729"/>
    </source>
</evidence>
<comment type="similarity">
    <text evidence="1">Belongs to the 'GDSL' lipolytic enzyme family.</text>
</comment>
<proteinExistence type="inferred from homology"/>
<evidence type="ECO:0000313" key="4">
    <source>
        <dbReference type="EMBL" id="KAK4269026.1"/>
    </source>
</evidence>
<dbReference type="Gene3D" id="3.40.50.1110">
    <property type="entry name" value="SGNH hydrolase"/>
    <property type="match status" value="1"/>
</dbReference>
<dbReference type="InterPro" id="IPR035669">
    <property type="entry name" value="SGNH_plant_lipase-like"/>
</dbReference>
<dbReference type="InterPro" id="IPR036514">
    <property type="entry name" value="SGNH_hydro_sf"/>
</dbReference>
<name>A0AAE1JHC0_9FABA</name>
<dbReference type="Pfam" id="PF00657">
    <property type="entry name" value="Lipase_GDSL"/>
    <property type="match status" value="1"/>
</dbReference>
<evidence type="ECO:0000256" key="3">
    <source>
        <dbReference type="SAM" id="SignalP"/>
    </source>
</evidence>
<dbReference type="AlphaFoldDB" id="A0AAE1JHC0"/>
<dbReference type="InterPro" id="IPR001087">
    <property type="entry name" value="GDSL"/>
</dbReference>
<dbReference type="PANTHER" id="PTHR45966">
    <property type="entry name" value="GDSL-LIKE LIPASE/ACYLHYDROLASE"/>
    <property type="match status" value="1"/>
</dbReference>
<dbReference type="EMBL" id="JAWXYG010000006">
    <property type="protein sequence ID" value="KAK4269026.1"/>
    <property type="molecule type" value="Genomic_DNA"/>
</dbReference>
<keyword evidence="5" id="KW-1185">Reference proteome</keyword>